<keyword evidence="1" id="KW-0472">Membrane</keyword>
<organism evidence="2 3">
    <name type="scientific">Infirmifilum uzonense</name>
    <dbReference type="NCBI Taxonomy" id="1550241"/>
    <lineage>
        <taxon>Archaea</taxon>
        <taxon>Thermoproteota</taxon>
        <taxon>Thermoprotei</taxon>
        <taxon>Thermofilales</taxon>
        <taxon>Thermofilaceae</taxon>
        <taxon>Infirmifilum</taxon>
    </lineage>
</organism>
<keyword evidence="3" id="KW-1185">Reference proteome</keyword>
<keyword evidence="1" id="KW-1133">Transmembrane helix</keyword>
<evidence type="ECO:0000313" key="2">
    <source>
        <dbReference type="EMBL" id="AKG38329.1"/>
    </source>
</evidence>
<gene>
    <name evidence="2" type="ORF">MA03_02245</name>
</gene>
<feature type="transmembrane region" description="Helical" evidence="1">
    <location>
        <begin position="6"/>
        <end position="26"/>
    </location>
</feature>
<protein>
    <recommendedName>
        <fullName evidence="4">DUF1573 domain-containing protein</fullName>
    </recommendedName>
</protein>
<accession>A0A0F7FGW1</accession>
<dbReference type="HOGENOM" id="CLU_1891551_0_0_2"/>
<evidence type="ECO:0000313" key="3">
    <source>
        <dbReference type="Proteomes" id="UP000067434"/>
    </source>
</evidence>
<dbReference type="EMBL" id="CP009961">
    <property type="protein sequence ID" value="AKG38329.1"/>
    <property type="molecule type" value="Genomic_DNA"/>
</dbReference>
<dbReference type="KEGG" id="thf:MA03_02245"/>
<dbReference type="STRING" id="1550241.MA03_02245"/>
<name>A0A0F7FGW1_9CREN</name>
<evidence type="ECO:0000256" key="1">
    <source>
        <dbReference type="SAM" id="Phobius"/>
    </source>
</evidence>
<evidence type="ECO:0008006" key="4">
    <source>
        <dbReference type="Google" id="ProtNLM"/>
    </source>
</evidence>
<keyword evidence="1" id="KW-0812">Transmembrane</keyword>
<reference evidence="2 3" key="1">
    <citation type="journal article" date="2015" name="Stand. Genomic Sci.">
        <title>Complete genome sequence of and proposal of Thermofilum uzonense sp. nov. a novel hyperthermophilic crenarchaeon and emended description of the genus Thermofilum.</title>
        <authorList>
            <person name="Toshchakov S.V."/>
            <person name="Korzhenkov A.A."/>
            <person name="Samarov N.I."/>
            <person name="Mazunin I.O."/>
            <person name="Mozhey O.I."/>
            <person name="Shmyr I.S."/>
            <person name="Derbikova K.S."/>
            <person name="Taranov E.A."/>
            <person name="Dominova I.N."/>
            <person name="Bonch-Osmolovskaya E.A."/>
            <person name="Patrushev M.V."/>
            <person name="Podosokorskaya O.A."/>
            <person name="Kublanov I.V."/>
        </authorList>
    </citation>
    <scope>NUCLEOTIDE SEQUENCE [LARGE SCALE GENOMIC DNA]</scope>
    <source>
        <strain evidence="2 3">1807-2</strain>
    </source>
</reference>
<dbReference type="PATRIC" id="fig|1550241.5.peg.460"/>
<dbReference type="Proteomes" id="UP000067434">
    <property type="component" value="Chromosome"/>
</dbReference>
<sequence>MWLKLLALVISFFAIVYTLSPLVLLLNHLRGGGRIVLFSYTVLGVKPSGKTQIEITFTYTGPIPIHEYSLSIKPYCLTCVPVTREGKILNPGDSIRAVLELDSTTSRIEFTFSGSLAGIYRFKISYNFTGGVGF</sequence>
<proteinExistence type="predicted"/>
<dbReference type="AlphaFoldDB" id="A0A0F7FGW1"/>